<dbReference type="AlphaFoldDB" id="A0AAW1VXH6"/>
<gene>
    <name evidence="3" type="ORF">M0R45_036417</name>
</gene>
<dbReference type="EMBL" id="JBEDUW010000007">
    <property type="protein sequence ID" value="KAK9912555.1"/>
    <property type="molecule type" value="Genomic_DNA"/>
</dbReference>
<comment type="similarity">
    <text evidence="1">Belongs to the 'GDXG' lipolytic enzyme family.</text>
</comment>
<dbReference type="InterPro" id="IPR029058">
    <property type="entry name" value="AB_hydrolase_fold"/>
</dbReference>
<sequence length="338" mass="38083">MVQQKKVVDEVSGWLRLFADGSVDRTWTGPPEVKFMTEPVPPHHEFIDGVATKDMVIDETSRLRVRIYLPDRKPDDYDSNLKLPIILHFHGGGFCISQADWYMYYHMYTNLARAANAICVSVFLRLSPEHRLPVPINDGFSALLWLRSLARAESYEPWLHDRADFNRVFLLGDSTGGNVVHEVAARAGKLDLSPMKLSGGILIHPGFVRSTRSRSELEQPQSPMLTLDMVDKFLSFALPVGSTKDHPITCPMGSGAPRMDSLNLPPFLVCVAEKDIMVDTEMEYYEAMKKANKDVELLISPGMCHSFYLNKIAVDMDPQTGAQTESLISSIKEFIKRH</sequence>
<dbReference type="GO" id="GO:0016787">
    <property type="term" value="F:hydrolase activity"/>
    <property type="evidence" value="ECO:0007669"/>
    <property type="project" value="InterPro"/>
</dbReference>
<dbReference type="PANTHER" id="PTHR23024">
    <property type="entry name" value="ARYLACETAMIDE DEACETYLASE"/>
    <property type="match status" value="1"/>
</dbReference>
<dbReference type="PANTHER" id="PTHR23024:SF135">
    <property type="entry name" value="CELL DEATH ASSOCIATED PROTEIN"/>
    <property type="match status" value="1"/>
</dbReference>
<name>A0AAW1VXH6_RUBAR</name>
<dbReference type="SUPFAM" id="SSF53474">
    <property type="entry name" value="alpha/beta-Hydrolases"/>
    <property type="match status" value="1"/>
</dbReference>
<organism evidence="3 4">
    <name type="scientific">Rubus argutus</name>
    <name type="common">Southern blackberry</name>
    <dbReference type="NCBI Taxonomy" id="59490"/>
    <lineage>
        <taxon>Eukaryota</taxon>
        <taxon>Viridiplantae</taxon>
        <taxon>Streptophyta</taxon>
        <taxon>Embryophyta</taxon>
        <taxon>Tracheophyta</taxon>
        <taxon>Spermatophyta</taxon>
        <taxon>Magnoliopsida</taxon>
        <taxon>eudicotyledons</taxon>
        <taxon>Gunneridae</taxon>
        <taxon>Pentapetalae</taxon>
        <taxon>rosids</taxon>
        <taxon>fabids</taxon>
        <taxon>Rosales</taxon>
        <taxon>Rosaceae</taxon>
        <taxon>Rosoideae</taxon>
        <taxon>Rosoideae incertae sedis</taxon>
        <taxon>Rubus</taxon>
    </lineage>
</organism>
<reference evidence="3 4" key="1">
    <citation type="journal article" date="2023" name="G3 (Bethesda)">
        <title>A chromosome-length genome assembly and annotation of blackberry (Rubus argutus, cv. 'Hillquist').</title>
        <authorList>
            <person name="Bruna T."/>
            <person name="Aryal R."/>
            <person name="Dudchenko O."/>
            <person name="Sargent D.J."/>
            <person name="Mead D."/>
            <person name="Buti M."/>
            <person name="Cavallini A."/>
            <person name="Hytonen T."/>
            <person name="Andres J."/>
            <person name="Pham M."/>
            <person name="Weisz D."/>
            <person name="Mascagni F."/>
            <person name="Usai G."/>
            <person name="Natali L."/>
            <person name="Bassil N."/>
            <person name="Fernandez G.E."/>
            <person name="Lomsadze A."/>
            <person name="Armour M."/>
            <person name="Olukolu B."/>
            <person name="Poorten T."/>
            <person name="Britton C."/>
            <person name="Davik J."/>
            <person name="Ashrafi H."/>
            <person name="Aiden E.L."/>
            <person name="Borodovsky M."/>
            <person name="Worthington M."/>
        </authorList>
    </citation>
    <scope>NUCLEOTIDE SEQUENCE [LARGE SCALE GENOMIC DNA]</scope>
    <source>
        <strain evidence="3">PI 553951</strain>
    </source>
</reference>
<dbReference type="InterPro" id="IPR050466">
    <property type="entry name" value="Carboxylest/Gibb_receptor"/>
</dbReference>
<evidence type="ECO:0000259" key="2">
    <source>
        <dbReference type="Pfam" id="PF07859"/>
    </source>
</evidence>
<evidence type="ECO:0000313" key="3">
    <source>
        <dbReference type="EMBL" id="KAK9912555.1"/>
    </source>
</evidence>
<dbReference type="Pfam" id="PF07859">
    <property type="entry name" value="Abhydrolase_3"/>
    <property type="match status" value="1"/>
</dbReference>
<dbReference type="Proteomes" id="UP001457282">
    <property type="component" value="Unassembled WGS sequence"/>
</dbReference>
<dbReference type="Gene3D" id="3.40.50.1820">
    <property type="entry name" value="alpha/beta hydrolase"/>
    <property type="match status" value="1"/>
</dbReference>
<accession>A0AAW1VXH6</accession>
<protein>
    <recommendedName>
        <fullName evidence="2">Alpha/beta hydrolase fold-3 domain-containing protein</fullName>
    </recommendedName>
</protein>
<dbReference type="InterPro" id="IPR013094">
    <property type="entry name" value="AB_hydrolase_3"/>
</dbReference>
<evidence type="ECO:0000256" key="1">
    <source>
        <dbReference type="ARBA" id="ARBA00010515"/>
    </source>
</evidence>
<proteinExistence type="inferred from homology"/>
<evidence type="ECO:0000313" key="4">
    <source>
        <dbReference type="Proteomes" id="UP001457282"/>
    </source>
</evidence>
<feature type="domain" description="Alpha/beta hydrolase fold-3" evidence="2">
    <location>
        <begin position="86"/>
        <end position="308"/>
    </location>
</feature>
<keyword evidence="4" id="KW-1185">Reference proteome</keyword>
<comment type="caution">
    <text evidence="3">The sequence shown here is derived from an EMBL/GenBank/DDBJ whole genome shotgun (WGS) entry which is preliminary data.</text>
</comment>